<dbReference type="InterPro" id="IPR015421">
    <property type="entry name" value="PyrdxlP-dep_Trfase_major"/>
</dbReference>
<evidence type="ECO:0000256" key="2">
    <source>
        <dbReference type="ARBA" id="ARBA00008954"/>
    </source>
</evidence>
<evidence type="ECO:0000256" key="3">
    <source>
        <dbReference type="ARBA" id="ARBA00022576"/>
    </source>
</evidence>
<evidence type="ECO:0000256" key="6">
    <source>
        <dbReference type="RuleBase" id="RU003560"/>
    </source>
</evidence>
<dbReference type="SUPFAM" id="SSF53383">
    <property type="entry name" value="PLP-dependent transferases"/>
    <property type="match status" value="1"/>
</dbReference>
<accession>A0A545STC6</accession>
<keyword evidence="3 7" id="KW-0032">Aminotransferase</keyword>
<keyword evidence="5 6" id="KW-0663">Pyridoxal phosphate</keyword>
<evidence type="ECO:0000256" key="1">
    <source>
        <dbReference type="ARBA" id="ARBA00001933"/>
    </source>
</evidence>
<evidence type="ECO:0000256" key="5">
    <source>
        <dbReference type="ARBA" id="ARBA00022898"/>
    </source>
</evidence>
<gene>
    <name evidence="7" type="ORF">FKG95_29070</name>
</gene>
<keyword evidence="4 7" id="KW-0808">Transferase</keyword>
<dbReference type="Gene3D" id="3.90.1150.10">
    <property type="entry name" value="Aspartate Aminotransferase, domain 1"/>
    <property type="match status" value="1"/>
</dbReference>
<keyword evidence="8" id="KW-1185">Reference proteome</keyword>
<dbReference type="InterPro" id="IPR015424">
    <property type="entry name" value="PyrdxlP-dep_Trfase"/>
</dbReference>
<dbReference type="Gene3D" id="3.40.640.10">
    <property type="entry name" value="Type I PLP-dependent aspartate aminotransferase-like (Major domain)"/>
    <property type="match status" value="1"/>
</dbReference>
<evidence type="ECO:0000256" key="4">
    <source>
        <dbReference type="ARBA" id="ARBA00022679"/>
    </source>
</evidence>
<dbReference type="InterPro" id="IPR015422">
    <property type="entry name" value="PyrdxlP-dep_Trfase_small"/>
</dbReference>
<dbReference type="GO" id="GO:0030170">
    <property type="term" value="F:pyridoxal phosphate binding"/>
    <property type="evidence" value="ECO:0007669"/>
    <property type="project" value="InterPro"/>
</dbReference>
<comment type="caution">
    <text evidence="7">The sequence shown here is derived from an EMBL/GenBank/DDBJ whole genome shotgun (WGS) entry which is preliminary data.</text>
</comment>
<dbReference type="GO" id="GO:0005829">
    <property type="term" value="C:cytosol"/>
    <property type="evidence" value="ECO:0007669"/>
    <property type="project" value="TreeGrafter"/>
</dbReference>
<dbReference type="EMBL" id="VHSH01000023">
    <property type="protein sequence ID" value="TQV68216.1"/>
    <property type="molecule type" value="Genomic_DNA"/>
</dbReference>
<dbReference type="CDD" id="cd00610">
    <property type="entry name" value="OAT_like"/>
    <property type="match status" value="1"/>
</dbReference>
<comment type="cofactor">
    <cofactor evidence="1">
        <name>pyridoxal 5'-phosphate</name>
        <dbReference type="ChEBI" id="CHEBI:597326"/>
    </cofactor>
</comment>
<dbReference type="RefSeq" id="WP_142899981.1">
    <property type="nucleotide sequence ID" value="NZ_ML660074.1"/>
</dbReference>
<dbReference type="NCBIfam" id="NF004767">
    <property type="entry name" value="PRK06105.1"/>
    <property type="match status" value="1"/>
</dbReference>
<proteinExistence type="inferred from homology"/>
<name>A0A545STC6_9PROT</name>
<dbReference type="PANTHER" id="PTHR43094:SF1">
    <property type="entry name" value="AMINOTRANSFERASE CLASS-III"/>
    <property type="match status" value="1"/>
</dbReference>
<dbReference type="AlphaFoldDB" id="A0A545STC6"/>
<evidence type="ECO:0000313" key="7">
    <source>
        <dbReference type="EMBL" id="TQV68216.1"/>
    </source>
</evidence>
<protein>
    <submittedName>
        <fullName evidence="7">Aspartate aminotransferase family protein</fullName>
    </submittedName>
</protein>
<dbReference type="InterPro" id="IPR005814">
    <property type="entry name" value="Aminotrans_3"/>
</dbReference>
<organism evidence="7 8">
    <name type="scientific">Denitrobaculum tricleocarpae</name>
    <dbReference type="NCBI Taxonomy" id="2591009"/>
    <lineage>
        <taxon>Bacteria</taxon>
        <taxon>Pseudomonadati</taxon>
        <taxon>Pseudomonadota</taxon>
        <taxon>Alphaproteobacteria</taxon>
        <taxon>Rhodospirillales</taxon>
        <taxon>Rhodospirillaceae</taxon>
        <taxon>Denitrobaculum</taxon>
    </lineage>
</organism>
<dbReference type="OrthoDB" id="9801834at2"/>
<dbReference type="Pfam" id="PF00202">
    <property type="entry name" value="Aminotran_3"/>
    <property type="match status" value="1"/>
</dbReference>
<comment type="similarity">
    <text evidence="2 6">Belongs to the class-III pyridoxal-phosphate-dependent aminotransferase family.</text>
</comment>
<dbReference type="Proteomes" id="UP000315252">
    <property type="component" value="Unassembled WGS sequence"/>
</dbReference>
<dbReference type="GO" id="GO:0008483">
    <property type="term" value="F:transaminase activity"/>
    <property type="evidence" value="ECO:0007669"/>
    <property type="project" value="UniProtKB-KW"/>
</dbReference>
<sequence>MTQRNDQLDQWDRAHFFHPSTNMAGHARGETPNRIVTGGSGVHIVDRDGRKSLDAFAGLYCVNVGYGRTEIAEAIAKQAHELAYYHSYVGHGTEVSITLAKMIAERAPEGLNRVYFGLSGSDANETNIKLVWYYNNVLGRPEKKKIISRWRGYHGSGVMTGSLTGLDLFHKAFDLPRPPILHTEAPYYFRRDDRAMDEEAFSQSCADKLEELILAEGPGTIAAFIGEPILGTGGIVPPPSGYWAKIQAVLKKYDVLLIADEVVTGFGRLGSMFGSHHYGLKPDIITIAKGLTSAYAPLSGSIVADRVWAVLEQGSDAMGPIGHGWTYSAHPICAAAGVANLKLLDELDLVSNAAKTGAGFNQLLRDVLTDHPKVGEVRGEGLLAALEFVEDKDDRVFFDPAQKIGPRVAAALAEQGVIGRAMPQGDILGFAPPLCLTTEEAETIVSATRAAVETVLGKG</sequence>
<dbReference type="PROSITE" id="PS00600">
    <property type="entry name" value="AA_TRANSFER_CLASS_3"/>
    <property type="match status" value="1"/>
</dbReference>
<dbReference type="FunFam" id="3.40.640.10:FF:000014">
    <property type="entry name" value="Adenosylmethionine-8-amino-7-oxononanoate aminotransferase, probable"/>
    <property type="match status" value="1"/>
</dbReference>
<evidence type="ECO:0000313" key="8">
    <source>
        <dbReference type="Proteomes" id="UP000315252"/>
    </source>
</evidence>
<reference evidence="7 8" key="1">
    <citation type="submission" date="2019-06" db="EMBL/GenBank/DDBJ databases">
        <title>Whole genome sequence for Rhodospirillaceae sp. R148.</title>
        <authorList>
            <person name="Wang G."/>
        </authorList>
    </citation>
    <scope>NUCLEOTIDE SEQUENCE [LARGE SCALE GENOMIC DNA]</scope>
    <source>
        <strain evidence="7 8">R148</strain>
    </source>
</reference>
<dbReference type="NCBIfam" id="NF005684">
    <property type="entry name" value="PRK07482.1"/>
    <property type="match status" value="1"/>
</dbReference>
<dbReference type="PANTHER" id="PTHR43094">
    <property type="entry name" value="AMINOTRANSFERASE"/>
    <property type="match status" value="1"/>
</dbReference>
<dbReference type="InterPro" id="IPR049704">
    <property type="entry name" value="Aminotrans_3_PPA_site"/>
</dbReference>